<feature type="compositionally biased region" description="Polar residues" evidence="2">
    <location>
        <begin position="114"/>
        <end position="123"/>
    </location>
</feature>
<evidence type="ECO:0000256" key="1">
    <source>
        <dbReference type="RuleBase" id="RU363045"/>
    </source>
</evidence>
<comment type="similarity">
    <text evidence="1">Belongs to the AIM24 family.</text>
</comment>
<accession>A0A2D3VHE3</accession>
<feature type="region of interest" description="Disordered" evidence="2">
    <location>
        <begin position="1"/>
        <end position="129"/>
    </location>
</feature>
<name>A0A2D3VHE3_9PEZI</name>
<dbReference type="NCBIfam" id="TIGR00266">
    <property type="entry name" value="TIGR00266 family protein"/>
    <property type="match status" value="1"/>
</dbReference>
<comment type="subcellular location">
    <subcellularLocation>
        <location evidence="1">Mitochondrion</location>
    </subcellularLocation>
</comment>
<feature type="compositionally biased region" description="Low complexity" evidence="2">
    <location>
        <begin position="92"/>
        <end position="104"/>
    </location>
</feature>
<dbReference type="AlphaFoldDB" id="A0A2D3VHE3"/>
<keyword evidence="1" id="KW-0496">Mitochondrion</keyword>
<evidence type="ECO:0000313" key="4">
    <source>
        <dbReference type="Proteomes" id="UP000225277"/>
    </source>
</evidence>
<proteinExistence type="inferred from homology"/>
<dbReference type="EMBL" id="FJUY01000013">
    <property type="protein sequence ID" value="CZT22384.1"/>
    <property type="molecule type" value="Genomic_DNA"/>
</dbReference>
<gene>
    <name evidence="3" type="ORF">RCC_08254</name>
</gene>
<sequence length="366" mass="39348">MASEQGQYFPPPPPSQGPQEQQHFAPPPSSSPQSYPPPPQQPQQHFALPPTFAPPPAVSPLSSSYHDEPTRTAVTPTPPPPPEDKSLPFRSGPPSYGYDGSYPPEKQKEPETPSMRQSINRESSMPGGAPAPDHFVGAQATADDVGTFNGGSYRISHRDTNTIVTVQLAMGCPLEVKPGAMIAMSPTMTVKGNFKFSMKKLLARGEMSHSTFTGPGELLLAPFALGDITTIRLSGNEHWSVGKDAFLASTQGVTKTYISQNLSKAIFSGEGFFVYKIGGIGMCWIQSMGAIMRKDLREGEKYIIDNGHLVAWNCDYVLERVASGGILSNLSAGEGLVCKFTGPGSVFMQTRNPIQFAQYMAAHTVG</sequence>
<dbReference type="Gene3D" id="3.60.160.10">
    <property type="entry name" value="Mitochondrial biogenesis AIM24"/>
    <property type="match status" value="1"/>
</dbReference>
<dbReference type="Pfam" id="PF01987">
    <property type="entry name" value="AIM24"/>
    <property type="match status" value="1"/>
</dbReference>
<dbReference type="Proteomes" id="UP000225277">
    <property type="component" value="Unassembled WGS sequence"/>
</dbReference>
<keyword evidence="4" id="KW-1185">Reference proteome</keyword>
<dbReference type="InterPro" id="IPR036983">
    <property type="entry name" value="AIM24_sf"/>
</dbReference>
<feature type="compositionally biased region" description="Pro residues" evidence="2">
    <location>
        <begin position="25"/>
        <end position="41"/>
    </location>
</feature>
<dbReference type="PANTHER" id="PTHR43657">
    <property type="entry name" value="TRYPTOPHAN RNA-BINDING ATTENUATOR PROTEIN-LIKE PROTEIN"/>
    <property type="match status" value="1"/>
</dbReference>
<dbReference type="GO" id="GO:0005739">
    <property type="term" value="C:mitochondrion"/>
    <property type="evidence" value="ECO:0007669"/>
    <property type="project" value="UniProtKB-SubCell"/>
</dbReference>
<evidence type="ECO:0000313" key="3">
    <source>
        <dbReference type="EMBL" id="CZT22384.1"/>
    </source>
</evidence>
<dbReference type="SUPFAM" id="SSF51219">
    <property type="entry name" value="TRAP-like"/>
    <property type="match status" value="1"/>
</dbReference>
<reference evidence="3 4" key="1">
    <citation type="submission" date="2016-03" db="EMBL/GenBank/DDBJ databases">
        <authorList>
            <person name="Ploux O."/>
        </authorList>
    </citation>
    <scope>NUCLEOTIDE SEQUENCE [LARGE SCALE GENOMIC DNA]</scope>
    <source>
        <strain evidence="3 4">URUG2</strain>
    </source>
</reference>
<organism evidence="3 4">
    <name type="scientific">Ramularia collo-cygni</name>
    <dbReference type="NCBI Taxonomy" id="112498"/>
    <lineage>
        <taxon>Eukaryota</taxon>
        <taxon>Fungi</taxon>
        <taxon>Dikarya</taxon>
        <taxon>Ascomycota</taxon>
        <taxon>Pezizomycotina</taxon>
        <taxon>Dothideomycetes</taxon>
        <taxon>Dothideomycetidae</taxon>
        <taxon>Mycosphaerellales</taxon>
        <taxon>Mycosphaerellaceae</taxon>
        <taxon>Ramularia</taxon>
    </lineage>
</organism>
<dbReference type="InterPro" id="IPR002838">
    <property type="entry name" value="AIM24"/>
</dbReference>
<dbReference type="RefSeq" id="XP_023629273.1">
    <property type="nucleotide sequence ID" value="XM_023773505.1"/>
</dbReference>
<dbReference type="STRING" id="112498.A0A2D3VHE3"/>
<evidence type="ECO:0000256" key="2">
    <source>
        <dbReference type="SAM" id="MobiDB-lite"/>
    </source>
</evidence>
<dbReference type="PANTHER" id="PTHR43657:SF1">
    <property type="entry name" value="ALTERED INHERITANCE OF MITOCHONDRIA PROTEIN 24, MITOCHONDRIAL"/>
    <property type="match status" value="1"/>
</dbReference>
<protein>
    <recommendedName>
        <fullName evidence="1">Altered inheritance of mitochondria protein 24, mitochondrial</fullName>
    </recommendedName>
</protein>
<dbReference type="InterPro" id="IPR016031">
    <property type="entry name" value="Trp_RNA-bd_attenuator-like_dom"/>
</dbReference>
<dbReference type="OrthoDB" id="1705416at2759"/>
<dbReference type="GeneID" id="35603352"/>